<feature type="region of interest" description="Disordered" evidence="2">
    <location>
        <begin position="650"/>
        <end position="689"/>
    </location>
</feature>
<evidence type="ECO:0000256" key="2">
    <source>
        <dbReference type="SAM" id="MobiDB-lite"/>
    </source>
</evidence>
<name>A0A2T2PAK3_CORCC</name>
<feature type="region of interest" description="Disordered" evidence="2">
    <location>
        <begin position="1"/>
        <end position="91"/>
    </location>
</feature>
<keyword evidence="4" id="KW-1185">Reference proteome</keyword>
<accession>A0A2T2PAK3</accession>
<keyword evidence="1" id="KW-0175">Coiled coil</keyword>
<feature type="region of interest" description="Disordered" evidence="2">
    <location>
        <begin position="104"/>
        <end position="196"/>
    </location>
</feature>
<evidence type="ECO:0000313" key="4">
    <source>
        <dbReference type="Proteomes" id="UP000240883"/>
    </source>
</evidence>
<reference evidence="3 4" key="1">
    <citation type="journal article" date="2018" name="Front. Microbiol.">
        <title>Genome-Wide Analysis of Corynespora cassiicola Leaf Fall Disease Putative Effectors.</title>
        <authorList>
            <person name="Lopez D."/>
            <person name="Ribeiro S."/>
            <person name="Label P."/>
            <person name="Fumanal B."/>
            <person name="Venisse J.S."/>
            <person name="Kohler A."/>
            <person name="de Oliveira R.R."/>
            <person name="Labutti K."/>
            <person name="Lipzen A."/>
            <person name="Lail K."/>
            <person name="Bauer D."/>
            <person name="Ohm R.A."/>
            <person name="Barry K.W."/>
            <person name="Spatafora J."/>
            <person name="Grigoriev I.V."/>
            <person name="Martin F.M."/>
            <person name="Pujade-Renaud V."/>
        </authorList>
    </citation>
    <scope>NUCLEOTIDE SEQUENCE [LARGE SCALE GENOMIC DNA]</scope>
    <source>
        <strain evidence="3 4">Philippines</strain>
    </source>
</reference>
<organism evidence="3 4">
    <name type="scientific">Corynespora cassiicola Philippines</name>
    <dbReference type="NCBI Taxonomy" id="1448308"/>
    <lineage>
        <taxon>Eukaryota</taxon>
        <taxon>Fungi</taxon>
        <taxon>Dikarya</taxon>
        <taxon>Ascomycota</taxon>
        <taxon>Pezizomycotina</taxon>
        <taxon>Dothideomycetes</taxon>
        <taxon>Pleosporomycetidae</taxon>
        <taxon>Pleosporales</taxon>
        <taxon>Corynesporascaceae</taxon>
        <taxon>Corynespora</taxon>
    </lineage>
</organism>
<evidence type="ECO:0008006" key="5">
    <source>
        <dbReference type="Google" id="ProtNLM"/>
    </source>
</evidence>
<feature type="region of interest" description="Disordered" evidence="2">
    <location>
        <begin position="290"/>
        <end position="327"/>
    </location>
</feature>
<dbReference type="Proteomes" id="UP000240883">
    <property type="component" value="Unassembled WGS sequence"/>
</dbReference>
<protein>
    <recommendedName>
        <fullName evidence="5">Pathway-specific nitrogen regulator</fullName>
    </recommendedName>
</protein>
<evidence type="ECO:0000256" key="1">
    <source>
        <dbReference type="SAM" id="Coils"/>
    </source>
</evidence>
<dbReference type="AlphaFoldDB" id="A0A2T2PAK3"/>
<sequence length="759" mass="84482">MTTIHHSPPPGATPFPNYEDRDDQELASPSEVFEGDASFNSDISLPGADEAIPSIEQESDLSEPEPYSSSYTSRPRDSPQYHRRMSSATNNSYVSTLPSEISVLSKPNPIVNGVESTFSPRRSRPSFRNPASIRAMQMSSPPPFESPQERRKGQYKMTTPSRTGRSDTPMSESRQSLPHRTSVQREVQSPRPAPTPAQHLPLVLLHVTILPFQIPYSHEMMAKLMPPWLIENYKLLEEKLQDIVLMRRGLLIPHPRDEYDLLEERILESLELKMPRLLKCGHFVGPNGDAYDYSDEEEEGEADVDSEATGRGSRMSGGTLTVEEESDWGYPTAGADDHGVCTDCHRQVKKPGKGVGFGKKRWDIKIYAANGLMRAGAWSAAWSEMERCDVEISPWIPEDVRKTLEKRLHEEEETRKRKELYAKEVQRRVDEDAAKMKKLEAEAKERIKREEAERQNKFAEEAAALRKQLEEEAAQKKRYEDTLNEKIEEAKEAMRMEFESQSLVESSSVAERFRAMELALKKEQEKAAAATAAVERLEIPLGTLLRNYIVVVILDKRNFFIIVLSALVVFLSMHTDPSWTVQLKYPTFPASLNDIANLGAPAVVTTTATTTATAISTTTITQIQLPEAQETVVPMSATLVESSSISDAKEAESPFFTAPDASPEDVLVPSEPAHTSAPADDLQSGEEITSESVAAETLFEPQAALSDTLTAELELAAAEEAQVEDKLDVVHSQVTEATTCPVLPVQNVFQSHCEVGSEL</sequence>
<dbReference type="STRING" id="1448308.A0A2T2PAK3"/>
<feature type="compositionally biased region" description="Low complexity" evidence="2">
    <location>
        <begin position="64"/>
        <end position="73"/>
    </location>
</feature>
<evidence type="ECO:0000313" key="3">
    <source>
        <dbReference type="EMBL" id="PSN74586.1"/>
    </source>
</evidence>
<feature type="compositionally biased region" description="Acidic residues" evidence="2">
    <location>
        <begin position="292"/>
        <end position="306"/>
    </location>
</feature>
<gene>
    <name evidence="3" type="ORF">BS50DRAFT_479335</name>
</gene>
<dbReference type="EMBL" id="KZ678128">
    <property type="protein sequence ID" value="PSN74586.1"/>
    <property type="molecule type" value="Genomic_DNA"/>
</dbReference>
<feature type="coiled-coil region" evidence="1">
    <location>
        <begin position="422"/>
        <end position="496"/>
    </location>
</feature>
<feature type="compositionally biased region" description="Polar residues" evidence="2">
    <location>
        <begin position="156"/>
        <end position="187"/>
    </location>
</feature>
<dbReference type="OrthoDB" id="5369448at2759"/>
<proteinExistence type="predicted"/>